<sequence length="311" mass="34237">MSHTHYVGSGPYCYANALAMMLGENAPSPAIIEFATSSAFGAEIVGENLAFFDPYGWTPLEGIDGALKALGWESTLMVGMDEHDALGCLKDEVQKGPVFVGPVEMGYLTYQPGNKGPIGADHYVVVLQVCEDIVELHDPHGHPYASLPVSDFMMAWRANTLGYGQPYMMRTNFRRVENISEEDVIRRSISVGLRWLSMEPRSDMPPGSAGNHEAVERLAKMIEKKYTRDLQGHLVYFAVRVGARRAADAASCLARVGCPEAAGIMAKQARFIGSLQYPLVKGDTTQAARILRMLAPTYEELRESLIKREAY</sequence>
<comment type="caution">
    <text evidence="1">The sequence shown here is derived from an EMBL/GenBank/DDBJ whole genome shotgun (WGS) entry which is preliminary data.</text>
</comment>
<dbReference type="Proteomes" id="UP001338125">
    <property type="component" value="Unassembled WGS sequence"/>
</dbReference>
<gene>
    <name evidence="1" type="ORF">PT974_03159</name>
</gene>
<dbReference type="EMBL" id="JAVFKD010000004">
    <property type="protein sequence ID" value="KAK5994776.1"/>
    <property type="molecule type" value="Genomic_DNA"/>
</dbReference>
<protein>
    <recommendedName>
        <fullName evidence="3">RADC family protein</fullName>
    </recommendedName>
</protein>
<organism evidence="1 2">
    <name type="scientific">Cladobotryum mycophilum</name>
    <dbReference type="NCBI Taxonomy" id="491253"/>
    <lineage>
        <taxon>Eukaryota</taxon>
        <taxon>Fungi</taxon>
        <taxon>Dikarya</taxon>
        <taxon>Ascomycota</taxon>
        <taxon>Pezizomycotina</taxon>
        <taxon>Sordariomycetes</taxon>
        <taxon>Hypocreomycetidae</taxon>
        <taxon>Hypocreales</taxon>
        <taxon>Hypocreaceae</taxon>
        <taxon>Cladobotryum</taxon>
    </lineage>
</organism>
<keyword evidence="2" id="KW-1185">Reference proteome</keyword>
<reference evidence="1 2" key="1">
    <citation type="submission" date="2024-01" db="EMBL/GenBank/DDBJ databases">
        <title>Complete genome of Cladobotryum mycophilum ATHUM6906.</title>
        <authorList>
            <person name="Christinaki A.C."/>
            <person name="Myridakis A.I."/>
            <person name="Kouvelis V.N."/>
        </authorList>
    </citation>
    <scope>NUCLEOTIDE SEQUENCE [LARGE SCALE GENOMIC DNA]</scope>
    <source>
        <strain evidence="1 2">ATHUM6906</strain>
    </source>
</reference>
<proteinExistence type="predicted"/>
<evidence type="ECO:0000313" key="2">
    <source>
        <dbReference type="Proteomes" id="UP001338125"/>
    </source>
</evidence>
<evidence type="ECO:0008006" key="3">
    <source>
        <dbReference type="Google" id="ProtNLM"/>
    </source>
</evidence>
<name>A0ABR0SSR2_9HYPO</name>
<evidence type="ECO:0000313" key="1">
    <source>
        <dbReference type="EMBL" id="KAK5994776.1"/>
    </source>
</evidence>
<accession>A0ABR0SSR2</accession>